<comment type="caution">
    <text evidence="2">The sequence shown here is derived from an EMBL/GenBank/DDBJ whole genome shotgun (WGS) entry which is preliminary data.</text>
</comment>
<evidence type="ECO:0000256" key="1">
    <source>
        <dbReference type="SAM" id="Phobius"/>
    </source>
</evidence>
<evidence type="ECO:0000313" key="2">
    <source>
        <dbReference type="EMBL" id="PIQ89681.1"/>
    </source>
</evidence>
<dbReference type="EMBL" id="PCWA01000026">
    <property type="protein sequence ID" value="PIQ89681.1"/>
    <property type="molecule type" value="Genomic_DNA"/>
</dbReference>
<keyword evidence="1" id="KW-0472">Membrane</keyword>
<keyword evidence="1" id="KW-1133">Transmembrane helix</keyword>
<name>A0A2H0LZ58_9BACT</name>
<dbReference type="InterPro" id="IPR021952">
    <property type="entry name" value="Flpp3-like"/>
</dbReference>
<evidence type="ECO:0000313" key="3">
    <source>
        <dbReference type="Proteomes" id="UP000229641"/>
    </source>
</evidence>
<keyword evidence="1" id="KW-0812">Transmembrane</keyword>
<feature type="transmembrane region" description="Helical" evidence="1">
    <location>
        <begin position="12"/>
        <end position="38"/>
    </location>
</feature>
<reference evidence="2 3" key="1">
    <citation type="submission" date="2017-09" db="EMBL/GenBank/DDBJ databases">
        <title>Depth-based differentiation of microbial function through sediment-hosted aquifers and enrichment of novel symbionts in the deep terrestrial subsurface.</title>
        <authorList>
            <person name="Probst A.J."/>
            <person name="Ladd B."/>
            <person name="Jarett J.K."/>
            <person name="Geller-Mcgrath D.E."/>
            <person name="Sieber C.M."/>
            <person name="Emerson J.B."/>
            <person name="Anantharaman K."/>
            <person name="Thomas B.C."/>
            <person name="Malmstrom R."/>
            <person name="Stieglmeier M."/>
            <person name="Klingl A."/>
            <person name="Woyke T."/>
            <person name="Ryan C.M."/>
            <person name="Banfield J.F."/>
        </authorList>
    </citation>
    <scope>NUCLEOTIDE SEQUENCE [LARGE SCALE GENOMIC DNA]</scope>
    <source>
        <strain evidence="2">CG11_big_fil_rev_8_21_14_0_20_42_13</strain>
    </source>
</reference>
<sequence>MGRKLLYAVVGWVFAINLCGCVLLVAGAAGGAGTALWLSGKLSDEVSAPYERTIEAAKKALKSLEMQIDKETKSDEVAQIRSNYTDGREVWIDIRPLTEITSKLEIRVGAKGDKEASAKILEEIKKHF</sequence>
<organism evidence="2 3">
    <name type="scientific">Candidatus Ghiorseimicrobium undicola</name>
    <dbReference type="NCBI Taxonomy" id="1974746"/>
    <lineage>
        <taxon>Bacteria</taxon>
        <taxon>Pseudomonadati</taxon>
        <taxon>Candidatus Omnitrophota</taxon>
        <taxon>Candidatus Ghiorseimicrobium</taxon>
    </lineage>
</organism>
<dbReference type="AlphaFoldDB" id="A0A2H0LZ58"/>
<accession>A0A2H0LZ58</accession>
<dbReference type="Pfam" id="PF12092">
    <property type="entry name" value="DUF3568"/>
    <property type="match status" value="1"/>
</dbReference>
<protein>
    <recommendedName>
        <fullName evidence="4">DUF3568 domain-containing protein</fullName>
    </recommendedName>
</protein>
<evidence type="ECO:0008006" key="4">
    <source>
        <dbReference type="Google" id="ProtNLM"/>
    </source>
</evidence>
<dbReference type="Proteomes" id="UP000229641">
    <property type="component" value="Unassembled WGS sequence"/>
</dbReference>
<proteinExistence type="predicted"/>
<gene>
    <name evidence="2" type="ORF">COV72_01845</name>
</gene>